<feature type="domain" description="HD/PDEase" evidence="2">
    <location>
        <begin position="160"/>
        <end position="299"/>
    </location>
</feature>
<dbReference type="GO" id="GO:0031125">
    <property type="term" value="P:rRNA 3'-end processing"/>
    <property type="evidence" value="ECO:0007669"/>
    <property type="project" value="TreeGrafter"/>
</dbReference>
<protein>
    <submittedName>
        <fullName evidence="3">3'-5' exoribonuclease YhaM</fullName>
        <ecNumber evidence="3">3.1.-.-</ecNumber>
    </submittedName>
</protein>
<dbReference type="InterPro" id="IPR003607">
    <property type="entry name" value="HD/PDEase_dom"/>
</dbReference>
<evidence type="ECO:0000313" key="4">
    <source>
        <dbReference type="Proteomes" id="UP000320386"/>
    </source>
</evidence>
<dbReference type="SUPFAM" id="SSF109604">
    <property type="entry name" value="HD-domain/PDEase-like"/>
    <property type="match status" value="1"/>
</dbReference>
<reference evidence="3 4" key="1">
    <citation type="submission" date="2019-02" db="EMBL/GenBank/DDBJ databases">
        <title>Deep-cultivation of Planctomycetes and their phenomic and genomic characterization uncovers novel biology.</title>
        <authorList>
            <person name="Wiegand S."/>
            <person name="Jogler M."/>
            <person name="Boedeker C."/>
            <person name="Pinto D."/>
            <person name="Vollmers J."/>
            <person name="Rivas-Marin E."/>
            <person name="Kohn T."/>
            <person name="Peeters S.H."/>
            <person name="Heuer A."/>
            <person name="Rast P."/>
            <person name="Oberbeckmann S."/>
            <person name="Bunk B."/>
            <person name="Jeske O."/>
            <person name="Meyerdierks A."/>
            <person name="Storesund J.E."/>
            <person name="Kallscheuer N."/>
            <person name="Luecker S."/>
            <person name="Lage O.M."/>
            <person name="Pohl T."/>
            <person name="Merkel B.J."/>
            <person name="Hornburger P."/>
            <person name="Mueller R.-W."/>
            <person name="Bruemmer F."/>
            <person name="Labrenz M."/>
            <person name="Spormann A.M."/>
            <person name="Op den Camp H."/>
            <person name="Overmann J."/>
            <person name="Amann R."/>
            <person name="Jetten M.S.M."/>
            <person name="Mascher T."/>
            <person name="Medema M.H."/>
            <person name="Devos D.P."/>
            <person name="Kaster A.-K."/>
            <person name="Ovreas L."/>
            <person name="Rohde M."/>
            <person name="Galperin M.Y."/>
            <person name="Jogler C."/>
        </authorList>
    </citation>
    <scope>NUCLEOTIDE SEQUENCE [LARGE SCALE GENOMIC DNA]</scope>
    <source>
        <strain evidence="3 4">Pan265</strain>
    </source>
</reference>
<dbReference type="OrthoDB" id="9778453at2"/>
<dbReference type="KEGG" id="mcad:Pan265_27610"/>
<evidence type="ECO:0000256" key="1">
    <source>
        <dbReference type="ARBA" id="ARBA00022801"/>
    </source>
</evidence>
<dbReference type="GO" id="GO:0016787">
    <property type="term" value="F:hydrolase activity"/>
    <property type="evidence" value="ECO:0007669"/>
    <property type="project" value="UniProtKB-KW"/>
</dbReference>
<dbReference type="PANTHER" id="PTHR37294:SF1">
    <property type="entry name" value="3'-5' EXORIBONUCLEASE YHAM"/>
    <property type="match status" value="1"/>
</dbReference>
<dbReference type="InterPro" id="IPR006674">
    <property type="entry name" value="HD_domain"/>
</dbReference>
<dbReference type="Gene3D" id="1.10.3210.10">
    <property type="entry name" value="Hypothetical protein af1432"/>
    <property type="match status" value="1"/>
</dbReference>
<sequence length="335" mass="37184">MSATRVLINDLRPAELIEGVYAIQNCQLGQTKNGKPFIKCLIADRSGRTPGRMWNATDELFAQLPTDGFVYLEGQTQPYQGEMQIIIQRIRAHEPTSSELRELLPSTTRDIDEMFAEVVRLLGTITDPNIGALRDRYLEDGDLMDRFCNAPAATTLHHAYLGGLLEHTLSVMKLADAALPNYPELNRDVVIFGLFIHDLGKCSELQWDSGFSYSEDGQLVGHIARGVVWLNDKARACQDPEIGVTIPQRLLAVFEHIILSHHGQPEYGALKIPATPEAIAISLFDNADAKLNLAITSAKRDDLNKPAALGGDFTEKIWALETRLFRPDPTQPENA</sequence>
<keyword evidence="4" id="KW-1185">Reference proteome</keyword>
<dbReference type="SMART" id="SM00471">
    <property type="entry name" value="HDc"/>
    <property type="match status" value="1"/>
</dbReference>
<gene>
    <name evidence="3" type="primary">yhaM</name>
    <name evidence="3" type="ORF">Pan265_27610</name>
</gene>
<name>A0A518C0Y0_9BACT</name>
<dbReference type="EC" id="3.1.-.-" evidence="3"/>
<accession>A0A518C0Y0</accession>
<evidence type="ECO:0000313" key="3">
    <source>
        <dbReference type="EMBL" id="QDU72885.1"/>
    </source>
</evidence>
<dbReference type="PANTHER" id="PTHR37294">
    <property type="entry name" value="3'-5' EXORIBONUCLEASE YHAM"/>
    <property type="match status" value="1"/>
</dbReference>
<evidence type="ECO:0000259" key="2">
    <source>
        <dbReference type="SMART" id="SM00471"/>
    </source>
</evidence>
<proteinExistence type="predicted"/>
<dbReference type="CDD" id="cd04492">
    <property type="entry name" value="YhaM_OBF_like"/>
    <property type="match status" value="1"/>
</dbReference>
<organism evidence="3 4">
    <name type="scientific">Mucisphaera calidilacus</name>
    <dbReference type="NCBI Taxonomy" id="2527982"/>
    <lineage>
        <taxon>Bacteria</taxon>
        <taxon>Pseudomonadati</taxon>
        <taxon>Planctomycetota</taxon>
        <taxon>Phycisphaerae</taxon>
        <taxon>Phycisphaerales</taxon>
        <taxon>Phycisphaeraceae</taxon>
        <taxon>Mucisphaera</taxon>
    </lineage>
</organism>
<dbReference type="InterPro" id="IPR050798">
    <property type="entry name" value="YhaM_exoribonuc/phosphodiest"/>
</dbReference>
<dbReference type="Proteomes" id="UP000320386">
    <property type="component" value="Chromosome"/>
</dbReference>
<dbReference type="EMBL" id="CP036280">
    <property type="protein sequence ID" value="QDU72885.1"/>
    <property type="molecule type" value="Genomic_DNA"/>
</dbReference>
<dbReference type="Pfam" id="PF01966">
    <property type="entry name" value="HD"/>
    <property type="match status" value="1"/>
</dbReference>
<keyword evidence="1 3" id="KW-0378">Hydrolase</keyword>
<dbReference type="RefSeq" id="WP_145447035.1">
    <property type="nucleotide sequence ID" value="NZ_CP036280.1"/>
</dbReference>
<dbReference type="AlphaFoldDB" id="A0A518C0Y0"/>